<dbReference type="Proteomes" id="UP000076603">
    <property type="component" value="Unassembled WGS sequence"/>
</dbReference>
<dbReference type="OrthoDB" id="9804790at2"/>
<sequence>MYIKNLKQQGLIDKLGVSIYDTEEMEYIIDNLSNSIDIVELSFNIFDLKWLKKDLLKKAKLKNIEIAVRSVFLQGLFFTDKLKASKVHNNAYEYIKKLRGLCEIKETTIEQLALSFIKGNEEIDYILIGCENEKQLIKNIRNFDKKINFTKKDKEYICESFGNIEKRIINPRMWK</sequence>
<feature type="domain" description="NADP-dependent oxidoreductase" evidence="1">
    <location>
        <begin position="2"/>
        <end position="157"/>
    </location>
</feature>
<evidence type="ECO:0000259" key="1">
    <source>
        <dbReference type="Pfam" id="PF00248"/>
    </source>
</evidence>
<dbReference type="PATRIC" id="fig|1121326.3.peg.1108"/>
<dbReference type="SUPFAM" id="SSF51430">
    <property type="entry name" value="NAD(P)-linked oxidoreductase"/>
    <property type="match status" value="1"/>
</dbReference>
<keyword evidence="3" id="KW-1185">Reference proteome</keyword>
<dbReference type="Gene3D" id="3.20.20.100">
    <property type="entry name" value="NADP-dependent oxidoreductase domain"/>
    <property type="match status" value="1"/>
</dbReference>
<evidence type="ECO:0000313" key="3">
    <source>
        <dbReference type="Proteomes" id="UP000076603"/>
    </source>
</evidence>
<dbReference type="AlphaFoldDB" id="A0A162UMY3"/>
<protein>
    <submittedName>
        <fullName evidence="2">Aldo/keto reductase family protein</fullName>
    </submittedName>
</protein>
<dbReference type="PANTHER" id="PTHR43312">
    <property type="entry name" value="D-THREO-ALDOSE 1-DEHYDROGENASE"/>
    <property type="match status" value="1"/>
</dbReference>
<dbReference type="InterPro" id="IPR036812">
    <property type="entry name" value="NAD(P)_OxRdtase_dom_sf"/>
</dbReference>
<dbReference type="PANTHER" id="PTHR43312:SF1">
    <property type="entry name" value="NADP-DEPENDENT OXIDOREDUCTASE DOMAIN-CONTAINING PROTEIN"/>
    <property type="match status" value="1"/>
</dbReference>
<reference evidence="2 3" key="1">
    <citation type="submission" date="2016-04" db="EMBL/GenBank/DDBJ databases">
        <title>Genome sequence of Clostridium magnum DSM 2767.</title>
        <authorList>
            <person name="Poehlein A."/>
            <person name="Uhlig R."/>
            <person name="Fischer R."/>
            <person name="Bahl H."/>
            <person name="Daniel R."/>
        </authorList>
    </citation>
    <scope>NUCLEOTIDE SEQUENCE [LARGE SCALE GENOMIC DNA]</scope>
    <source>
        <strain evidence="2 3">DSM 2767</strain>
    </source>
</reference>
<name>A0A162UMY3_9CLOT</name>
<dbReference type="RefSeq" id="WP_066619053.1">
    <property type="nucleotide sequence ID" value="NZ_FQXL01000009.1"/>
</dbReference>
<dbReference type="Pfam" id="PF00248">
    <property type="entry name" value="Aldo_ket_red"/>
    <property type="match status" value="1"/>
</dbReference>
<gene>
    <name evidence="2" type="ORF">CLMAG_11470</name>
</gene>
<comment type="caution">
    <text evidence="2">The sequence shown here is derived from an EMBL/GenBank/DDBJ whole genome shotgun (WGS) entry which is preliminary data.</text>
</comment>
<proteinExistence type="predicted"/>
<evidence type="ECO:0000313" key="2">
    <source>
        <dbReference type="EMBL" id="KZL94094.1"/>
    </source>
</evidence>
<accession>A0A162UMY3</accession>
<dbReference type="EMBL" id="LWAE01000001">
    <property type="protein sequence ID" value="KZL94094.1"/>
    <property type="molecule type" value="Genomic_DNA"/>
</dbReference>
<dbReference type="InterPro" id="IPR023210">
    <property type="entry name" value="NADP_OxRdtase_dom"/>
</dbReference>
<dbReference type="InterPro" id="IPR053135">
    <property type="entry name" value="AKR2_Oxidoreductase"/>
</dbReference>
<organism evidence="2 3">
    <name type="scientific">Clostridium magnum DSM 2767</name>
    <dbReference type="NCBI Taxonomy" id="1121326"/>
    <lineage>
        <taxon>Bacteria</taxon>
        <taxon>Bacillati</taxon>
        <taxon>Bacillota</taxon>
        <taxon>Clostridia</taxon>
        <taxon>Eubacteriales</taxon>
        <taxon>Clostridiaceae</taxon>
        <taxon>Clostridium</taxon>
    </lineage>
</organism>
<dbReference type="STRING" id="1121326.CLMAG_11470"/>